<accession>A0ABS4KE65</accession>
<dbReference type="InterPro" id="IPR037041">
    <property type="entry name" value="Trigger_fac_C_sf"/>
</dbReference>
<evidence type="ECO:0000313" key="17">
    <source>
        <dbReference type="EMBL" id="MBP2026064.1"/>
    </source>
</evidence>
<dbReference type="SUPFAM" id="SSF109998">
    <property type="entry name" value="Triger factor/SurA peptide-binding domain-like"/>
    <property type="match status" value="1"/>
</dbReference>
<dbReference type="Gene3D" id="3.30.70.1050">
    <property type="entry name" value="Trigger factor ribosome-binding domain"/>
    <property type="match status" value="1"/>
</dbReference>
<dbReference type="PIRSF" id="PIRSF003095">
    <property type="entry name" value="Trigger_factor"/>
    <property type="match status" value="1"/>
</dbReference>
<evidence type="ECO:0000256" key="1">
    <source>
        <dbReference type="ARBA" id="ARBA00000971"/>
    </source>
</evidence>
<keyword evidence="8 12" id="KW-0413">Isomerase</keyword>
<evidence type="ECO:0000256" key="8">
    <source>
        <dbReference type="ARBA" id="ARBA00023235"/>
    </source>
</evidence>
<comment type="caution">
    <text evidence="17">The sequence shown here is derived from an EMBL/GenBank/DDBJ whole genome shotgun (WGS) entry which is preliminary data.</text>
</comment>
<comment type="similarity">
    <text evidence="2 12 14">Belongs to the FKBP-type PPIase family. Tig subfamily.</text>
</comment>
<dbReference type="SUPFAM" id="SSF102735">
    <property type="entry name" value="Trigger factor ribosome-binding domain"/>
    <property type="match status" value="1"/>
</dbReference>
<dbReference type="Gene3D" id="1.10.3120.10">
    <property type="entry name" value="Trigger factor, C-terminal domain"/>
    <property type="match status" value="1"/>
</dbReference>
<keyword evidence="15" id="KW-0175">Coiled coil</keyword>
<keyword evidence="6 12" id="KW-0697">Rotamase</keyword>
<evidence type="ECO:0000256" key="5">
    <source>
        <dbReference type="ARBA" id="ARBA00022618"/>
    </source>
</evidence>
<dbReference type="PANTHER" id="PTHR30560:SF3">
    <property type="entry name" value="TRIGGER FACTOR-LIKE PROTEIN TIG, CHLOROPLASTIC"/>
    <property type="match status" value="1"/>
</dbReference>
<dbReference type="NCBIfam" id="TIGR00115">
    <property type="entry name" value="tig"/>
    <property type="match status" value="1"/>
</dbReference>
<dbReference type="RefSeq" id="WP_210061929.1">
    <property type="nucleotide sequence ID" value="NZ_JAGGLJ010000019.1"/>
</dbReference>
<keyword evidence="12" id="KW-0963">Cytoplasm</keyword>
<keyword evidence="7 12" id="KW-0143">Chaperone</keyword>
<evidence type="ECO:0000256" key="4">
    <source>
        <dbReference type="ARBA" id="ARBA00016902"/>
    </source>
</evidence>
<evidence type="ECO:0000256" key="6">
    <source>
        <dbReference type="ARBA" id="ARBA00023110"/>
    </source>
</evidence>
<dbReference type="Pfam" id="PF00254">
    <property type="entry name" value="FKBP_C"/>
    <property type="match status" value="1"/>
</dbReference>
<evidence type="ECO:0000256" key="14">
    <source>
        <dbReference type="RuleBase" id="RU003914"/>
    </source>
</evidence>
<comment type="catalytic activity">
    <reaction evidence="1 12 13">
        <text>[protein]-peptidylproline (omega=180) = [protein]-peptidylproline (omega=0)</text>
        <dbReference type="Rhea" id="RHEA:16237"/>
        <dbReference type="Rhea" id="RHEA-COMP:10747"/>
        <dbReference type="Rhea" id="RHEA-COMP:10748"/>
        <dbReference type="ChEBI" id="CHEBI:83833"/>
        <dbReference type="ChEBI" id="CHEBI:83834"/>
        <dbReference type="EC" id="5.2.1.8"/>
    </reaction>
</comment>
<sequence length="440" mass="50591">MTDIKKKEKNTVFFNITLDAKEIAKAEKEIFNKNRAYFQIPGFRKGKAPKQIIENLYGKDVFFEDAINEVLPKAYADAIEELGLDVVDQPNIDIEEANHGSDVVVEVSVDVKPEVKLGEYKGIEVEDVKYEVTDELVESELENQRQMNARLINIDDRAAQMNDKVNIDFEGFVDGEAFEGGKAEKQDLELGANTFIQGFEEQIVGHEVGDEFEIKVTFPEDYFSEDLKGKEATFKITLNTISYEELPELDDEFIKDISEFETVKEYKEDIRAKKEVEFEERAKAEKENAVLEKIVENVEVEIPEGMINSQVNSQLQNFDQSLRAQGMSLEDYIKMLGTTVEDFSENLKPEAEKQVKTGLAIEAIVEAEKFEVSDEELEKDIDEMVEKYFADDEEQQKKMKEYMLESNKEALLDNMKSRKAIEFLVENAKFVEPKEEKEEN</sequence>
<dbReference type="InterPro" id="IPR008880">
    <property type="entry name" value="Trigger_fac_C"/>
</dbReference>
<evidence type="ECO:0000313" key="18">
    <source>
        <dbReference type="Proteomes" id="UP001519306"/>
    </source>
</evidence>
<evidence type="ECO:0000256" key="7">
    <source>
        <dbReference type="ARBA" id="ARBA00023186"/>
    </source>
</evidence>
<dbReference type="EMBL" id="JAGGLJ010000019">
    <property type="protein sequence ID" value="MBP2026064.1"/>
    <property type="molecule type" value="Genomic_DNA"/>
</dbReference>
<reference evidence="17 18" key="1">
    <citation type="submission" date="2021-03" db="EMBL/GenBank/DDBJ databases">
        <title>Genomic Encyclopedia of Type Strains, Phase IV (KMG-IV): sequencing the most valuable type-strain genomes for metagenomic binning, comparative biology and taxonomic classification.</title>
        <authorList>
            <person name="Goeker M."/>
        </authorList>
    </citation>
    <scope>NUCLEOTIDE SEQUENCE [LARGE SCALE GENOMIC DNA]</scope>
    <source>
        <strain evidence="17 18">DSM 27563</strain>
    </source>
</reference>
<comment type="subcellular location">
    <subcellularLocation>
        <location evidence="12">Cytoplasm</location>
    </subcellularLocation>
    <text evidence="12">About half TF is bound to the ribosome near the polypeptide exit tunnel while the other half is free in the cytoplasm.</text>
</comment>
<dbReference type="InterPro" id="IPR036611">
    <property type="entry name" value="Trigger_fac_ribosome-bd_sf"/>
</dbReference>
<feature type="domain" description="PPIase FKBP-type" evidence="16">
    <location>
        <begin position="162"/>
        <end position="244"/>
    </location>
</feature>
<organism evidence="17 18">
    <name type="scientific">Peptoniphilus stercorisuis</name>
    <dbReference type="NCBI Taxonomy" id="1436965"/>
    <lineage>
        <taxon>Bacteria</taxon>
        <taxon>Bacillati</taxon>
        <taxon>Bacillota</taxon>
        <taxon>Tissierellia</taxon>
        <taxon>Tissierellales</taxon>
        <taxon>Peptoniphilaceae</taxon>
        <taxon>Peptoniphilus</taxon>
    </lineage>
</organism>
<evidence type="ECO:0000256" key="11">
    <source>
        <dbReference type="ARBA" id="ARBA00029986"/>
    </source>
</evidence>
<comment type="domain">
    <text evidence="12">Consists of 3 domains; the N-terminus binds the ribosome, the middle domain has PPIase activity, while the C-terminus has intrinsic chaperone activity on its own.</text>
</comment>
<evidence type="ECO:0000256" key="2">
    <source>
        <dbReference type="ARBA" id="ARBA00005464"/>
    </source>
</evidence>
<dbReference type="Pfam" id="PF05697">
    <property type="entry name" value="Trigger_N"/>
    <property type="match status" value="1"/>
</dbReference>
<dbReference type="InterPro" id="IPR001179">
    <property type="entry name" value="PPIase_FKBP_dom"/>
</dbReference>
<evidence type="ECO:0000256" key="12">
    <source>
        <dbReference type="HAMAP-Rule" id="MF_00303"/>
    </source>
</evidence>
<dbReference type="HAMAP" id="MF_00303">
    <property type="entry name" value="Trigger_factor_Tig"/>
    <property type="match status" value="1"/>
</dbReference>
<dbReference type="EC" id="5.2.1.8" evidence="3 12"/>
<protein>
    <recommendedName>
        <fullName evidence="4 12">Trigger factor</fullName>
        <shortName evidence="12">TF</shortName>
        <ecNumber evidence="3 12">5.2.1.8</ecNumber>
    </recommendedName>
    <alternativeName>
        <fullName evidence="11 12">PPIase</fullName>
    </alternativeName>
</protein>
<evidence type="ECO:0000259" key="16">
    <source>
        <dbReference type="PROSITE" id="PS50059"/>
    </source>
</evidence>
<name>A0ABS4KE65_9FIRM</name>
<dbReference type="SUPFAM" id="SSF54534">
    <property type="entry name" value="FKBP-like"/>
    <property type="match status" value="1"/>
</dbReference>
<keyword evidence="18" id="KW-1185">Reference proteome</keyword>
<dbReference type="PROSITE" id="PS50059">
    <property type="entry name" value="FKBP_PPIASE"/>
    <property type="match status" value="1"/>
</dbReference>
<evidence type="ECO:0000256" key="9">
    <source>
        <dbReference type="ARBA" id="ARBA00023306"/>
    </source>
</evidence>
<dbReference type="InterPro" id="IPR046357">
    <property type="entry name" value="PPIase_dom_sf"/>
</dbReference>
<dbReference type="InterPro" id="IPR008881">
    <property type="entry name" value="Trigger_fac_ribosome-bd_bac"/>
</dbReference>
<gene>
    <name evidence="12" type="primary">tig</name>
    <name evidence="17" type="ORF">J2Z71_001619</name>
</gene>
<dbReference type="Proteomes" id="UP001519306">
    <property type="component" value="Unassembled WGS sequence"/>
</dbReference>
<dbReference type="Pfam" id="PF05698">
    <property type="entry name" value="Trigger_C"/>
    <property type="match status" value="1"/>
</dbReference>
<feature type="coiled-coil region" evidence="15">
    <location>
        <begin position="267"/>
        <end position="301"/>
    </location>
</feature>
<evidence type="ECO:0000256" key="15">
    <source>
        <dbReference type="SAM" id="Coils"/>
    </source>
</evidence>
<evidence type="ECO:0000256" key="13">
    <source>
        <dbReference type="PROSITE-ProRule" id="PRU00277"/>
    </source>
</evidence>
<comment type="function">
    <text evidence="10 12">Involved in protein export. Acts as a chaperone by maintaining the newly synthesized protein in an open conformation. Functions as a peptidyl-prolyl cis-trans isomerase.</text>
</comment>
<evidence type="ECO:0000256" key="3">
    <source>
        <dbReference type="ARBA" id="ARBA00013194"/>
    </source>
</evidence>
<dbReference type="InterPro" id="IPR005215">
    <property type="entry name" value="Trig_fac"/>
</dbReference>
<dbReference type="Gene3D" id="3.10.50.40">
    <property type="match status" value="1"/>
</dbReference>
<keyword evidence="5 12" id="KW-0132">Cell division</keyword>
<keyword evidence="9 12" id="KW-0131">Cell cycle</keyword>
<proteinExistence type="inferred from homology"/>
<dbReference type="InterPro" id="IPR027304">
    <property type="entry name" value="Trigger_fact/SurA_dom_sf"/>
</dbReference>
<dbReference type="PANTHER" id="PTHR30560">
    <property type="entry name" value="TRIGGER FACTOR CHAPERONE AND PEPTIDYL-PROLYL CIS/TRANS ISOMERASE"/>
    <property type="match status" value="1"/>
</dbReference>
<evidence type="ECO:0000256" key="10">
    <source>
        <dbReference type="ARBA" id="ARBA00024849"/>
    </source>
</evidence>